<dbReference type="Proteomes" id="UP000022082">
    <property type="component" value="Unassembled WGS sequence"/>
</dbReference>
<organism evidence="2 3">
    <name type="scientific">Bacteroides fragilis str. S36L11</name>
    <dbReference type="NCBI Taxonomy" id="1339327"/>
    <lineage>
        <taxon>Bacteria</taxon>
        <taxon>Pseudomonadati</taxon>
        <taxon>Bacteroidota</taxon>
        <taxon>Bacteroidia</taxon>
        <taxon>Bacteroidales</taxon>
        <taxon>Bacteroidaceae</taxon>
        <taxon>Bacteroides</taxon>
    </lineage>
</organism>
<keyword evidence="1" id="KW-1133">Transmembrane helix</keyword>
<keyword evidence="1" id="KW-0812">Transmembrane</keyword>
<accession>A0A015X013</accession>
<feature type="transmembrane region" description="Helical" evidence="1">
    <location>
        <begin position="12"/>
        <end position="34"/>
    </location>
</feature>
<dbReference type="PATRIC" id="fig|1339327.3.peg.3888"/>
<dbReference type="AlphaFoldDB" id="A0A015X013"/>
<evidence type="ECO:0000313" key="3">
    <source>
        <dbReference type="Proteomes" id="UP000022082"/>
    </source>
</evidence>
<protein>
    <submittedName>
        <fullName evidence="2">Putative membrane protein</fullName>
    </submittedName>
</protein>
<sequence length="39" mass="4583">MRVSSNRYAAKTRFFCICFTLFICPANIGFYAVVYNTYM</sequence>
<evidence type="ECO:0000313" key="2">
    <source>
        <dbReference type="EMBL" id="EXZ27510.1"/>
    </source>
</evidence>
<gene>
    <name evidence="2" type="ORF">M136_3343</name>
</gene>
<proteinExistence type="predicted"/>
<keyword evidence="1" id="KW-0472">Membrane</keyword>
<dbReference type="EMBL" id="JGDJ01000248">
    <property type="protein sequence ID" value="EXZ27510.1"/>
    <property type="molecule type" value="Genomic_DNA"/>
</dbReference>
<reference evidence="2 3" key="1">
    <citation type="submission" date="2014-02" db="EMBL/GenBank/DDBJ databases">
        <authorList>
            <person name="Sears C."/>
            <person name="Carroll K."/>
            <person name="Sack B.R."/>
            <person name="Qadri F."/>
            <person name="Myers L.L."/>
            <person name="Chung G.-T."/>
            <person name="Escheverria P."/>
            <person name="Fraser C.M."/>
            <person name="Sadzewicz L."/>
            <person name="Shefchek K.A."/>
            <person name="Tallon L."/>
            <person name="Das S.P."/>
            <person name="Daugherty S."/>
            <person name="Mongodin E.F."/>
        </authorList>
    </citation>
    <scope>NUCLEOTIDE SEQUENCE [LARGE SCALE GENOMIC DNA]</scope>
    <source>
        <strain evidence="2 3">S36L11</strain>
    </source>
</reference>
<name>A0A015X013_BACFG</name>
<evidence type="ECO:0000256" key="1">
    <source>
        <dbReference type="SAM" id="Phobius"/>
    </source>
</evidence>
<comment type="caution">
    <text evidence="2">The sequence shown here is derived from an EMBL/GenBank/DDBJ whole genome shotgun (WGS) entry which is preliminary data.</text>
</comment>